<sequence length="52" mass="6244">RPLLQMQQVQVSDPYSKYAKKQSHITYVWEETLFELPKFSDHPISDVDYQQT</sequence>
<dbReference type="EMBL" id="CAJVQC010150253">
    <property type="protein sequence ID" value="CAG8846235.1"/>
    <property type="molecule type" value="Genomic_DNA"/>
</dbReference>
<accession>A0ACA9SQD7</accession>
<comment type="caution">
    <text evidence="1">The sequence shown here is derived from an EMBL/GenBank/DDBJ whole genome shotgun (WGS) entry which is preliminary data.</text>
</comment>
<feature type="non-terminal residue" evidence="1">
    <location>
        <position position="1"/>
    </location>
</feature>
<organism evidence="1 2">
    <name type="scientific">Racocetra persica</name>
    <dbReference type="NCBI Taxonomy" id="160502"/>
    <lineage>
        <taxon>Eukaryota</taxon>
        <taxon>Fungi</taxon>
        <taxon>Fungi incertae sedis</taxon>
        <taxon>Mucoromycota</taxon>
        <taxon>Glomeromycotina</taxon>
        <taxon>Glomeromycetes</taxon>
        <taxon>Diversisporales</taxon>
        <taxon>Gigasporaceae</taxon>
        <taxon>Racocetra</taxon>
    </lineage>
</organism>
<name>A0ACA9SQD7_9GLOM</name>
<keyword evidence="2" id="KW-1185">Reference proteome</keyword>
<protein>
    <submittedName>
        <fullName evidence="1">9275_t:CDS:1</fullName>
    </submittedName>
</protein>
<proteinExistence type="predicted"/>
<evidence type="ECO:0000313" key="1">
    <source>
        <dbReference type="EMBL" id="CAG8846235.1"/>
    </source>
</evidence>
<dbReference type="Proteomes" id="UP000789920">
    <property type="component" value="Unassembled WGS sequence"/>
</dbReference>
<reference evidence="1" key="1">
    <citation type="submission" date="2021-06" db="EMBL/GenBank/DDBJ databases">
        <authorList>
            <person name="Kallberg Y."/>
            <person name="Tangrot J."/>
            <person name="Rosling A."/>
        </authorList>
    </citation>
    <scope>NUCLEOTIDE SEQUENCE</scope>
    <source>
        <strain evidence="1">MA461A</strain>
    </source>
</reference>
<gene>
    <name evidence="1" type="ORF">RPERSI_LOCUS34037</name>
</gene>
<evidence type="ECO:0000313" key="2">
    <source>
        <dbReference type="Proteomes" id="UP000789920"/>
    </source>
</evidence>